<proteinExistence type="predicted"/>
<name>A0A2G5SHB2_9PELO</name>
<dbReference type="AlphaFoldDB" id="A0A2G5SHB2"/>
<gene>
    <name evidence="1" type="ORF">B9Z55_026771</name>
</gene>
<reference evidence="2" key="1">
    <citation type="submission" date="2017-10" db="EMBL/GenBank/DDBJ databases">
        <title>Rapid genome shrinkage in a self-fertile nematode reveals novel sperm competition proteins.</title>
        <authorList>
            <person name="Yin D."/>
            <person name="Schwarz E.M."/>
            <person name="Thomas C.G."/>
            <person name="Felde R.L."/>
            <person name="Korf I.F."/>
            <person name="Cutter A.D."/>
            <person name="Schartner C.M."/>
            <person name="Ralston E.J."/>
            <person name="Meyer B.J."/>
            <person name="Haag E.S."/>
        </authorList>
    </citation>
    <scope>NUCLEOTIDE SEQUENCE [LARGE SCALE GENOMIC DNA]</scope>
    <source>
        <strain evidence="2">JU1422</strain>
    </source>
</reference>
<protein>
    <submittedName>
        <fullName evidence="1">Uncharacterized protein</fullName>
    </submittedName>
</protein>
<organism evidence="1 2">
    <name type="scientific">Caenorhabditis nigoni</name>
    <dbReference type="NCBI Taxonomy" id="1611254"/>
    <lineage>
        <taxon>Eukaryota</taxon>
        <taxon>Metazoa</taxon>
        <taxon>Ecdysozoa</taxon>
        <taxon>Nematoda</taxon>
        <taxon>Chromadorea</taxon>
        <taxon>Rhabditida</taxon>
        <taxon>Rhabditina</taxon>
        <taxon>Rhabditomorpha</taxon>
        <taxon>Rhabditoidea</taxon>
        <taxon>Rhabditidae</taxon>
        <taxon>Peloderinae</taxon>
        <taxon>Caenorhabditis</taxon>
    </lineage>
</organism>
<dbReference type="Proteomes" id="UP000230233">
    <property type="component" value="Unassembled WGS sequence"/>
</dbReference>
<accession>A0A2G5SHB2</accession>
<evidence type="ECO:0000313" key="2">
    <source>
        <dbReference type="Proteomes" id="UP000230233"/>
    </source>
</evidence>
<evidence type="ECO:0000313" key="1">
    <source>
        <dbReference type="EMBL" id="PIC14464.1"/>
    </source>
</evidence>
<comment type="caution">
    <text evidence="1">The sequence shown here is derived from an EMBL/GenBank/DDBJ whole genome shotgun (WGS) entry which is preliminary data.</text>
</comment>
<dbReference type="EMBL" id="PDUG01000007">
    <property type="protein sequence ID" value="PIC14464.1"/>
    <property type="molecule type" value="Genomic_DNA"/>
</dbReference>
<keyword evidence="2" id="KW-1185">Reference proteome</keyword>
<sequence length="323" mass="38454">MVLCNVFNRFQHFFDFNFYTRERIVKFERFAEYVENDREFPQQGETIDTNDRRTYWFLGLRKEISEHGTYFFPTITSEEMSDIRLSFFMCPYDTNFKNLIYGYKYRVERFGVYTKFREVLRGKNMDILDLMTSKNGFSENGTFCVEFRMRIEGYTNHHNVWNFNFSAGIFRAKNTIVLKNGSWNYHGCKQLLLFHSPEILSLVQEEEFEEREQTWNICLQIAHGVQTTCGRRFDVVEIAQRLELFNVVLCVDRQLRLYDTDSTINDTIQAAADLNLRHFLAKLLKIDVKSNREFIKIIKTLDLEDMSGEAMKMIVAKALYGKF</sequence>